<keyword evidence="3" id="KW-1185">Reference proteome</keyword>
<feature type="chain" id="PRO_5042086494" evidence="1">
    <location>
        <begin position="17"/>
        <end position="136"/>
    </location>
</feature>
<organism evidence="2 3">
    <name type="scientific">Cephalotrichum gorgonifer</name>
    <dbReference type="NCBI Taxonomy" id="2041049"/>
    <lineage>
        <taxon>Eukaryota</taxon>
        <taxon>Fungi</taxon>
        <taxon>Dikarya</taxon>
        <taxon>Ascomycota</taxon>
        <taxon>Pezizomycotina</taxon>
        <taxon>Sordariomycetes</taxon>
        <taxon>Hypocreomycetidae</taxon>
        <taxon>Microascales</taxon>
        <taxon>Microascaceae</taxon>
        <taxon>Cephalotrichum</taxon>
    </lineage>
</organism>
<evidence type="ECO:0000313" key="3">
    <source>
        <dbReference type="Proteomes" id="UP001187682"/>
    </source>
</evidence>
<comment type="caution">
    <text evidence="2">The sequence shown here is derived from an EMBL/GenBank/DDBJ whole genome shotgun (WGS) entry which is preliminary data.</text>
</comment>
<proteinExistence type="predicted"/>
<evidence type="ECO:0000313" key="2">
    <source>
        <dbReference type="EMBL" id="SPO04412.1"/>
    </source>
</evidence>
<keyword evidence="1" id="KW-0732">Signal</keyword>
<dbReference type="AlphaFoldDB" id="A0AAE8SXW8"/>
<gene>
    <name evidence="2" type="ORF">DNG_07097</name>
</gene>
<dbReference type="EMBL" id="ONZQ02000010">
    <property type="protein sequence ID" value="SPO04412.1"/>
    <property type="molecule type" value="Genomic_DNA"/>
</dbReference>
<evidence type="ECO:0000256" key="1">
    <source>
        <dbReference type="SAM" id="SignalP"/>
    </source>
</evidence>
<protein>
    <submittedName>
        <fullName evidence="2">Uncharacterized protein</fullName>
    </submittedName>
</protein>
<accession>A0AAE8SXW8</accession>
<sequence>MLRSLVILTTAALAAATPHITKRCSPARDPEWYRGYLPPVACWQDQDTACQAYIAKGTDLVIDSKHKLAVVYGVSSYCEEIIAEELARAADGRKTYGWLEKHGTLTVIEGGILVISGMSDEAVGRYEALTYYEYDG</sequence>
<reference evidence="2" key="1">
    <citation type="submission" date="2018-03" db="EMBL/GenBank/DDBJ databases">
        <authorList>
            <person name="Guldener U."/>
        </authorList>
    </citation>
    <scope>NUCLEOTIDE SEQUENCE</scope>
</reference>
<feature type="signal peptide" evidence="1">
    <location>
        <begin position="1"/>
        <end position="16"/>
    </location>
</feature>
<name>A0AAE8SXW8_9PEZI</name>
<dbReference type="Proteomes" id="UP001187682">
    <property type="component" value="Unassembled WGS sequence"/>
</dbReference>